<organism evidence="2 3">
    <name type="scientific">Piscinibacter terrae</name>
    <dbReference type="NCBI Taxonomy" id="2496871"/>
    <lineage>
        <taxon>Bacteria</taxon>
        <taxon>Pseudomonadati</taxon>
        <taxon>Pseudomonadota</taxon>
        <taxon>Betaproteobacteria</taxon>
        <taxon>Burkholderiales</taxon>
        <taxon>Sphaerotilaceae</taxon>
        <taxon>Piscinibacter</taxon>
    </lineage>
</organism>
<dbReference type="EMBL" id="QUSW01000008">
    <property type="protein sequence ID" value="RQP22208.1"/>
    <property type="molecule type" value="Genomic_DNA"/>
</dbReference>
<gene>
    <name evidence="2" type="ORF">DZC73_24755</name>
</gene>
<dbReference type="GO" id="GO:0006508">
    <property type="term" value="P:proteolysis"/>
    <property type="evidence" value="ECO:0007669"/>
    <property type="project" value="InterPro"/>
</dbReference>
<evidence type="ECO:0000256" key="1">
    <source>
        <dbReference type="SAM" id="MobiDB-lite"/>
    </source>
</evidence>
<dbReference type="Gene3D" id="3.40.50.200">
    <property type="entry name" value="Peptidase S8/S53 domain"/>
    <property type="match status" value="1"/>
</dbReference>
<evidence type="ECO:0000313" key="2">
    <source>
        <dbReference type="EMBL" id="RQP22208.1"/>
    </source>
</evidence>
<name>A0A3N7HJH7_9BURK</name>
<dbReference type="InterPro" id="IPR036852">
    <property type="entry name" value="Peptidase_S8/S53_dom_sf"/>
</dbReference>
<feature type="compositionally biased region" description="Polar residues" evidence="1">
    <location>
        <begin position="1"/>
        <end position="16"/>
    </location>
</feature>
<proteinExistence type="predicted"/>
<dbReference type="GO" id="GO:0004252">
    <property type="term" value="F:serine-type endopeptidase activity"/>
    <property type="evidence" value="ECO:0007669"/>
    <property type="project" value="InterPro"/>
</dbReference>
<dbReference type="AlphaFoldDB" id="A0A3N7HJH7"/>
<dbReference type="SUPFAM" id="SSF52743">
    <property type="entry name" value="Subtilisin-like"/>
    <property type="match status" value="1"/>
</dbReference>
<reference evidence="2 3" key="2">
    <citation type="submission" date="2018-12" db="EMBL/GenBank/DDBJ databases">
        <title>Rhizobacter gummiphilus sp. nov., a rubber-degrading bacterium isolated from the soil of a botanical garden in Japan.</title>
        <authorList>
            <person name="Shunsuke S.S."/>
        </authorList>
    </citation>
    <scope>NUCLEOTIDE SEQUENCE [LARGE SCALE GENOMIC DNA]</scope>
    <source>
        <strain evidence="2 3">S-16</strain>
    </source>
</reference>
<comment type="caution">
    <text evidence="2">The sequence shown here is derived from an EMBL/GenBank/DDBJ whole genome shotgun (WGS) entry which is preliminary data.</text>
</comment>
<accession>A0A3N7HJH7</accession>
<protein>
    <submittedName>
        <fullName evidence="2">Uncharacterized protein</fullName>
    </submittedName>
</protein>
<dbReference type="Gene3D" id="2.60.120.1290">
    <property type="match status" value="1"/>
</dbReference>
<evidence type="ECO:0000313" key="3">
    <source>
        <dbReference type="Proteomes" id="UP000267464"/>
    </source>
</evidence>
<feature type="region of interest" description="Disordered" evidence="1">
    <location>
        <begin position="1"/>
        <end position="36"/>
    </location>
</feature>
<reference evidence="2 3" key="1">
    <citation type="submission" date="2018-08" db="EMBL/GenBank/DDBJ databases">
        <authorList>
            <person name="Khan S.A."/>
            <person name="Jeon C.O."/>
            <person name="Chun B.H."/>
            <person name="Jeong S.E."/>
        </authorList>
    </citation>
    <scope>NUCLEOTIDE SEQUENCE [LARGE SCALE GENOMIC DNA]</scope>
    <source>
        <strain evidence="2 3">S-16</strain>
    </source>
</reference>
<keyword evidence="3" id="KW-1185">Reference proteome</keyword>
<sequence>MHRLTSTRWNRWTSTPGPARRRWATSRTTTLRGSRSRPRHLQHRARCCRGCGARRSTKCGPWASVRDRRRSVESVHFRDQRAADDTRHLWPPVLENPTLAWDPYLLWACITHFRGSGKIMTGSMRLQVVVEMSKAFNTIEDLREACPPAAGISIPGLYFGQVKSRYLTAEVSLSDLPSLMTFDVSPFRRIELGMDRGITTPGLLPPVRIGSRGGNRRLVVGVIDDICAYAHEAFRDPDPLKPNESRIKAVWTQDETTGLPSPPDIPYGSQRAYADLSPGGSIRLSDDQWYAATSDDRIWPRATHGTHVLDLAAGAPRPTLLDTPAAGSTMPAPDHAATASLLFVELPRLTVKDVSGGSLGVHLLDGMRYLMESTLHNETNLVVNVSYGNYGGPHDGSSIIEEAMDDLLRLRDNFAIVLPAGNAHIIGKPIHAHCPLLQSGRTAEVAFQVIVDDSSETFVQIWLPLTDINAADLHASVQLRAPDGSSTPWASLGDIELLTQNGPGTPVLAAAMFLNLVSQGTKAKMALVGIVPTASTTNTACASPGAWTLAVRNDGPAAIENIHAWIERHDSLPDSPDVGHQPFFIDESANGFTTVGRKYTLNSLANGDNTLCAGGLVKQREPNTSVDAVYSGHGPGRDESPRAPIAQVISDAGIVLKGVRAAGARTGGTVRMSGTSMSSGWLARFVANKLQEQAPGLPDVLTNTQIHAFFAARKSEVAVQKIDESQGLDPYP</sequence>
<dbReference type="Proteomes" id="UP000267464">
    <property type="component" value="Unassembled WGS sequence"/>
</dbReference>